<dbReference type="EMBL" id="BMAU01021319">
    <property type="protein sequence ID" value="GFY12929.1"/>
    <property type="molecule type" value="Genomic_DNA"/>
</dbReference>
<evidence type="ECO:0000313" key="2">
    <source>
        <dbReference type="EMBL" id="GFY12929.1"/>
    </source>
</evidence>
<dbReference type="AlphaFoldDB" id="A0A8X6SFW8"/>
<comment type="caution">
    <text evidence="2">The sequence shown here is derived from an EMBL/GenBank/DDBJ whole genome shotgun (WGS) entry which is preliminary data.</text>
</comment>
<dbReference type="Proteomes" id="UP000887159">
    <property type="component" value="Unassembled WGS sequence"/>
</dbReference>
<protein>
    <submittedName>
        <fullName evidence="2">Uncharacterized protein</fullName>
    </submittedName>
</protein>
<sequence>MRGIGNRPRNFKPSSSDKKYTEVSTTSSKHVNVWALSLDRFNPLSGLPVLYTGYQKLSLTGFPERCNIKHLGSFRKTTFAEIFFETPLISVDPQCTISVAYKQENLFYCGIAGSVTNFAIK</sequence>
<organism evidence="2 3">
    <name type="scientific">Trichonephila clavipes</name>
    <name type="common">Golden silk orbweaver</name>
    <name type="synonym">Nephila clavipes</name>
    <dbReference type="NCBI Taxonomy" id="2585209"/>
    <lineage>
        <taxon>Eukaryota</taxon>
        <taxon>Metazoa</taxon>
        <taxon>Ecdysozoa</taxon>
        <taxon>Arthropoda</taxon>
        <taxon>Chelicerata</taxon>
        <taxon>Arachnida</taxon>
        <taxon>Araneae</taxon>
        <taxon>Araneomorphae</taxon>
        <taxon>Entelegynae</taxon>
        <taxon>Araneoidea</taxon>
        <taxon>Nephilidae</taxon>
        <taxon>Trichonephila</taxon>
    </lineage>
</organism>
<gene>
    <name evidence="2" type="ORF">TNCV_664951</name>
</gene>
<feature type="region of interest" description="Disordered" evidence="1">
    <location>
        <begin position="1"/>
        <end position="28"/>
    </location>
</feature>
<proteinExistence type="predicted"/>
<keyword evidence="3" id="KW-1185">Reference proteome</keyword>
<reference evidence="2" key="1">
    <citation type="submission" date="2020-08" db="EMBL/GenBank/DDBJ databases">
        <title>Multicomponent nature underlies the extraordinary mechanical properties of spider dragline silk.</title>
        <authorList>
            <person name="Kono N."/>
            <person name="Nakamura H."/>
            <person name="Mori M."/>
            <person name="Yoshida Y."/>
            <person name="Ohtoshi R."/>
            <person name="Malay A.D."/>
            <person name="Moran D.A.P."/>
            <person name="Tomita M."/>
            <person name="Numata K."/>
            <person name="Arakawa K."/>
        </authorList>
    </citation>
    <scope>NUCLEOTIDE SEQUENCE</scope>
</reference>
<accession>A0A8X6SFW8</accession>
<evidence type="ECO:0000256" key="1">
    <source>
        <dbReference type="SAM" id="MobiDB-lite"/>
    </source>
</evidence>
<evidence type="ECO:0000313" key="3">
    <source>
        <dbReference type="Proteomes" id="UP000887159"/>
    </source>
</evidence>
<name>A0A8X6SFW8_TRICX</name>